<dbReference type="PROSITE" id="PS51918">
    <property type="entry name" value="RADICAL_SAM"/>
    <property type="match status" value="1"/>
</dbReference>
<dbReference type="SFLD" id="SFLDG01082">
    <property type="entry name" value="B12-binding_domain_containing"/>
    <property type="match status" value="1"/>
</dbReference>
<dbReference type="InterPro" id="IPR007197">
    <property type="entry name" value="rSAM"/>
</dbReference>
<accession>A0A1M6NWU4</accession>
<proteinExistence type="predicted"/>
<dbReference type="SUPFAM" id="SSF102114">
    <property type="entry name" value="Radical SAM enzymes"/>
    <property type="match status" value="1"/>
</dbReference>
<dbReference type="SMART" id="SM00729">
    <property type="entry name" value="Elp3"/>
    <property type="match status" value="1"/>
</dbReference>
<feature type="coiled-coil region" evidence="6">
    <location>
        <begin position="485"/>
        <end position="512"/>
    </location>
</feature>
<sequence length="524" mass="62155">MRTQIINLYYEKVKDKKDFDNDYENLDNNDIGRVYAFIRRNRIPVQLEYINCLTCEEEFHKVDTEADIILLYGDNTCREASYYISENLKQRKPNALIGLTGRFATEAGDPILNDCRDMDFILMEYPEYPFLDLIRGIEEGKTIEELGKEHPHIKTQKYREGKIFCNTDINLFPWADRSYLRYENGMTAYLCGSQGCLGNCSFCRISNHNLKWSGRSPQDIANEIIHIYETKGVKFFALKDCSMEDPGDIGKERLKQLCLALLEYPVRFGFRGYIRAESFHDTPEDREIIKLLFEAGFRVILIGIEAGNDEDLIYYNKRARTKDNEEAIRLFREAGIDPIYGFIMINPHTTADKMKKNFEFLVKYKDFHLDDYINALRIFYNTPIFHQLKSEGLLEGSMDYKEYYDYKFEDSYVKTVFDFTREYFHDKKELTVRDLEFWDTIHLFYRMKSTVGDLGKVDEAMEELKVKLADRMAEYFEPLYMRCNMEECRNNYDMFKEDMVKLYEEAENLKLRLIRINLKSSKVI</sequence>
<dbReference type="GO" id="GO:0051536">
    <property type="term" value="F:iron-sulfur cluster binding"/>
    <property type="evidence" value="ECO:0007669"/>
    <property type="project" value="UniProtKB-KW"/>
</dbReference>
<keyword evidence="5" id="KW-0411">Iron-sulfur</keyword>
<evidence type="ECO:0000256" key="2">
    <source>
        <dbReference type="ARBA" id="ARBA00022691"/>
    </source>
</evidence>
<dbReference type="Gene3D" id="3.80.30.20">
    <property type="entry name" value="tm_1862 like domain"/>
    <property type="match status" value="1"/>
</dbReference>
<evidence type="ECO:0000313" key="9">
    <source>
        <dbReference type="Proteomes" id="UP000184386"/>
    </source>
</evidence>
<keyword evidence="4" id="KW-0408">Iron</keyword>
<dbReference type="PANTHER" id="PTHR43409:SF7">
    <property type="entry name" value="BLL1977 PROTEIN"/>
    <property type="match status" value="1"/>
</dbReference>
<evidence type="ECO:0000256" key="4">
    <source>
        <dbReference type="ARBA" id="ARBA00023004"/>
    </source>
</evidence>
<organism evidence="8 9">
    <name type="scientific">Anaerocolumna jejuensis DSM 15929</name>
    <dbReference type="NCBI Taxonomy" id="1121322"/>
    <lineage>
        <taxon>Bacteria</taxon>
        <taxon>Bacillati</taxon>
        <taxon>Bacillota</taxon>
        <taxon>Clostridia</taxon>
        <taxon>Lachnospirales</taxon>
        <taxon>Lachnospiraceae</taxon>
        <taxon>Anaerocolumna</taxon>
    </lineage>
</organism>
<evidence type="ECO:0000313" key="8">
    <source>
        <dbReference type="EMBL" id="SHK00120.1"/>
    </source>
</evidence>
<dbReference type="GO" id="GO:0046872">
    <property type="term" value="F:metal ion binding"/>
    <property type="evidence" value="ECO:0007669"/>
    <property type="project" value="UniProtKB-KW"/>
</dbReference>
<dbReference type="InterPro" id="IPR006638">
    <property type="entry name" value="Elp3/MiaA/NifB-like_rSAM"/>
</dbReference>
<keyword evidence="2" id="KW-0949">S-adenosyl-L-methionine</keyword>
<dbReference type="STRING" id="1121322.SAMN02745136_01491"/>
<evidence type="ECO:0000256" key="6">
    <source>
        <dbReference type="SAM" id="Coils"/>
    </source>
</evidence>
<name>A0A1M6NWU4_9FIRM</name>
<dbReference type="EMBL" id="FRAC01000008">
    <property type="protein sequence ID" value="SHK00120.1"/>
    <property type="molecule type" value="Genomic_DNA"/>
</dbReference>
<evidence type="ECO:0000259" key="7">
    <source>
        <dbReference type="PROSITE" id="PS51918"/>
    </source>
</evidence>
<dbReference type="InterPro" id="IPR058240">
    <property type="entry name" value="rSAM_sf"/>
</dbReference>
<dbReference type="SFLD" id="SFLDS00029">
    <property type="entry name" value="Radical_SAM"/>
    <property type="match status" value="1"/>
</dbReference>
<comment type="cofactor">
    <cofactor evidence="1">
        <name>[4Fe-4S] cluster</name>
        <dbReference type="ChEBI" id="CHEBI:49883"/>
    </cofactor>
</comment>
<reference evidence="8 9" key="1">
    <citation type="submission" date="2016-11" db="EMBL/GenBank/DDBJ databases">
        <authorList>
            <person name="Jaros S."/>
            <person name="Januszkiewicz K."/>
            <person name="Wedrychowicz H."/>
        </authorList>
    </citation>
    <scope>NUCLEOTIDE SEQUENCE [LARGE SCALE GENOMIC DNA]</scope>
    <source>
        <strain evidence="8 9">DSM 15929</strain>
    </source>
</reference>
<dbReference type="RefSeq" id="WP_073274372.1">
    <property type="nucleotide sequence ID" value="NZ_FRAC01000008.1"/>
</dbReference>
<feature type="domain" description="Radical SAM core" evidence="7">
    <location>
        <begin position="182"/>
        <end position="407"/>
    </location>
</feature>
<dbReference type="OrthoDB" id="9801424at2"/>
<keyword evidence="6" id="KW-0175">Coiled coil</keyword>
<gene>
    <name evidence="8" type="ORF">SAMN02745136_01491</name>
</gene>
<evidence type="ECO:0000256" key="3">
    <source>
        <dbReference type="ARBA" id="ARBA00022723"/>
    </source>
</evidence>
<dbReference type="GO" id="GO:0003824">
    <property type="term" value="F:catalytic activity"/>
    <property type="evidence" value="ECO:0007669"/>
    <property type="project" value="InterPro"/>
</dbReference>
<dbReference type="CDD" id="cd01335">
    <property type="entry name" value="Radical_SAM"/>
    <property type="match status" value="1"/>
</dbReference>
<keyword evidence="9" id="KW-1185">Reference proteome</keyword>
<protein>
    <submittedName>
        <fullName evidence="8">Radical SAM superfamily enzyme YgiQ, UPF0313 family</fullName>
    </submittedName>
</protein>
<dbReference type="PANTHER" id="PTHR43409">
    <property type="entry name" value="ANAEROBIC MAGNESIUM-PROTOPORPHYRIN IX MONOMETHYL ESTER CYCLASE-RELATED"/>
    <property type="match status" value="1"/>
</dbReference>
<keyword evidence="3" id="KW-0479">Metal-binding</keyword>
<evidence type="ECO:0000256" key="1">
    <source>
        <dbReference type="ARBA" id="ARBA00001966"/>
    </source>
</evidence>
<dbReference type="Pfam" id="PF04055">
    <property type="entry name" value="Radical_SAM"/>
    <property type="match status" value="1"/>
</dbReference>
<dbReference type="InterPro" id="IPR023404">
    <property type="entry name" value="rSAM_horseshoe"/>
</dbReference>
<evidence type="ECO:0000256" key="5">
    <source>
        <dbReference type="ARBA" id="ARBA00023014"/>
    </source>
</evidence>
<dbReference type="InterPro" id="IPR051198">
    <property type="entry name" value="BchE-like"/>
</dbReference>
<dbReference type="Proteomes" id="UP000184386">
    <property type="component" value="Unassembled WGS sequence"/>
</dbReference>
<dbReference type="AlphaFoldDB" id="A0A1M6NWU4"/>